<proteinExistence type="predicted"/>
<evidence type="ECO:0000313" key="2">
    <source>
        <dbReference type="Proteomes" id="UP001474120"/>
    </source>
</evidence>
<evidence type="ECO:0008006" key="3">
    <source>
        <dbReference type="Google" id="ProtNLM"/>
    </source>
</evidence>
<accession>A0ABU9L424</accession>
<dbReference type="Proteomes" id="UP001474120">
    <property type="component" value="Unassembled WGS sequence"/>
</dbReference>
<protein>
    <recommendedName>
        <fullName evidence="3">Rieske domain-containing protein</fullName>
    </recommendedName>
</protein>
<keyword evidence="2" id="KW-1185">Reference proteome</keyword>
<dbReference type="RefSeq" id="WP_342161352.1">
    <property type="nucleotide sequence ID" value="NZ_JBCDNA010000003.1"/>
</dbReference>
<reference evidence="1 2" key="1">
    <citation type="submission" date="2024-04" db="EMBL/GenBank/DDBJ databases">
        <title>whole genome sequencing of Lutimonas vermicola strain IMCC1616.</title>
        <authorList>
            <person name="Bae S.S."/>
        </authorList>
    </citation>
    <scope>NUCLEOTIDE SEQUENCE [LARGE SCALE GENOMIC DNA]</scope>
    <source>
        <strain evidence="1 2">IMCC1616</strain>
    </source>
</reference>
<dbReference type="PROSITE" id="PS51257">
    <property type="entry name" value="PROKAR_LIPOPROTEIN"/>
    <property type="match status" value="1"/>
</dbReference>
<name>A0ABU9L424_9FLAO</name>
<comment type="caution">
    <text evidence="1">The sequence shown here is derived from an EMBL/GenBank/DDBJ whole genome shotgun (WGS) entry which is preliminary data.</text>
</comment>
<gene>
    <name evidence="1" type="ORF">AABB81_14890</name>
</gene>
<evidence type="ECO:0000313" key="1">
    <source>
        <dbReference type="EMBL" id="MEL4457192.1"/>
    </source>
</evidence>
<dbReference type="EMBL" id="JBCDNA010000003">
    <property type="protein sequence ID" value="MEL4457192.1"/>
    <property type="molecule type" value="Genomic_DNA"/>
</dbReference>
<sequence length="141" mass="15699">MKKLLMLLVILTFVSCNDDGNDFNDLLPNKPVNQTIFLNNPEFIDLQVVGGWAYSQGGISGIIIYHYGVDTYLAYERSAPHLKPQLCSQMTVNNGLTMECSCDDSRFNILNGAPLTDGINYAARQYRVLTTGPNTLQITNF</sequence>
<organism evidence="1 2">
    <name type="scientific">Lutimonas vermicola</name>
    <dbReference type="NCBI Taxonomy" id="414288"/>
    <lineage>
        <taxon>Bacteria</taxon>
        <taxon>Pseudomonadati</taxon>
        <taxon>Bacteroidota</taxon>
        <taxon>Flavobacteriia</taxon>
        <taxon>Flavobacteriales</taxon>
        <taxon>Flavobacteriaceae</taxon>
        <taxon>Lutimonas</taxon>
    </lineage>
</organism>